<keyword evidence="10" id="KW-1185">Reference proteome</keyword>
<evidence type="ECO:0000256" key="3">
    <source>
        <dbReference type="ARBA" id="ARBA00023125"/>
    </source>
</evidence>
<feature type="active site" description="O-(5'-phospho-DNA)-serine intermediate" evidence="5 6">
    <location>
        <position position="51"/>
    </location>
</feature>
<dbReference type="InterPro" id="IPR009057">
    <property type="entry name" value="Homeodomain-like_sf"/>
</dbReference>
<dbReference type="SUPFAM" id="SSF46689">
    <property type="entry name" value="Homeodomain-like"/>
    <property type="match status" value="1"/>
</dbReference>
<evidence type="ECO:0000259" key="8">
    <source>
        <dbReference type="PROSITE" id="PS51736"/>
    </source>
</evidence>
<evidence type="ECO:0000256" key="7">
    <source>
        <dbReference type="SAM" id="MobiDB-lite"/>
    </source>
</evidence>
<evidence type="ECO:0000256" key="2">
    <source>
        <dbReference type="ARBA" id="ARBA00022908"/>
    </source>
</evidence>
<feature type="domain" description="Resolvase/invertase-type recombinase catalytic" evidence="8">
    <location>
        <begin position="43"/>
        <end position="177"/>
    </location>
</feature>
<feature type="region of interest" description="Disordered" evidence="7">
    <location>
        <begin position="1"/>
        <end position="36"/>
    </location>
</feature>
<dbReference type="SMART" id="SM00857">
    <property type="entry name" value="Resolvase"/>
    <property type="match status" value="1"/>
</dbReference>
<proteinExistence type="inferred from homology"/>
<dbReference type="InterPro" id="IPR050639">
    <property type="entry name" value="SSR_resolvase"/>
</dbReference>
<evidence type="ECO:0000256" key="4">
    <source>
        <dbReference type="ARBA" id="ARBA00023172"/>
    </source>
</evidence>
<evidence type="ECO:0000256" key="6">
    <source>
        <dbReference type="PROSITE-ProRule" id="PRU10137"/>
    </source>
</evidence>
<dbReference type="GO" id="GO:0000150">
    <property type="term" value="F:DNA strand exchange activity"/>
    <property type="evidence" value="ECO:0007669"/>
    <property type="project" value="InterPro"/>
</dbReference>
<name>A0A1N7SN23_9BURK</name>
<dbReference type="Proteomes" id="UP000187012">
    <property type="component" value="Unassembled WGS sequence"/>
</dbReference>
<dbReference type="PROSITE" id="PS00397">
    <property type="entry name" value="RECOMBINASES_1"/>
    <property type="match status" value="1"/>
</dbReference>
<dbReference type="SUPFAM" id="SSF53041">
    <property type="entry name" value="Resolvase-like"/>
    <property type="match status" value="1"/>
</dbReference>
<dbReference type="InterPro" id="IPR006118">
    <property type="entry name" value="Recombinase_CS"/>
</dbReference>
<dbReference type="PROSITE" id="PS00398">
    <property type="entry name" value="RECOMBINASES_2"/>
    <property type="match status" value="1"/>
</dbReference>
<comment type="similarity">
    <text evidence="1">Belongs to the site-specific recombinase resolvase family.</text>
</comment>
<reference evidence="9 10" key="1">
    <citation type="submission" date="2016-12" db="EMBL/GenBank/DDBJ databases">
        <authorList>
            <person name="Song W.-J."/>
            <person name="Kurnit D.M."/>
        </authorList>
    </citation>
    <scope>NUCLEOTIDE SEQUENCE [LARGE SCALE GENOMIC DNA]</scope>
    <source>
        <strain evidence="9 10">STM7296</strain>
    </source>
</reference>
<protein>
    <submittedName>
        <fullName evidence="9">Site-specific recombinase, DNA invertase Pin</fullName>
    </submittedName>
</protein>
<dbReference type="AlphaFoldDB" id="A0A1N7SN23"/>
<evidence type="ECO:0000313" key="9">
    <source>
        <dbReference type="EMBL" id="SIT48745.1"/>
    </source>
</evidence>
<evidence type="ECO:0000256" key="5">
    <source>
        <dbReference type="PIRSR" id="PIRSR606118-50"/>
    </source>
</evidence>
<evidence type="ECO:0000256" key="1">
    <source>
        <dbReference type="ARBA" id="ARBA00009913"/>
    </source>
</evidence>
<dbReference type="PANTHER" id="PTHR30461:SF2">
    <property type="entry name" value="SERINE RECOMBINASE PINE-RELATED"/>
    <property type="match status" value="1"/>
</dbReference>
<dbReference type="InterPro" id="IPR006119">
    <property type="entry name" value="Resolv_N"/>
</dbReference>
<dbReference type="STRING" id="1247936.BN2475_1120002"/>
<dbReference type="GO" id="GO:0015074">
    <property type="term" value="P:DNA integration"/>
    <property type="evidence" value="ECO:0007669"/>
    <property type="project" value="UniProtKB-KW"/>
</dbReference>
<dbReference type="Pfam" id="PF00239">
    <property type="entry name" value="Resolvase"/>
    <property type="match status" value="1"/>
</dbReference>
<keyword evidence="2" id="KW-0229">DNA integration</keyword>
<dbReference type="Gene3D" id="3.40.50.1390">
    <property type="entry name" value="Resolvase, N-terminal catalytic domain"/>
    <property type="match status" value="1"/>
</dbReference>
<dbReference type="GO" id="GO:0003677">
    <property type="term" value="F:DNA binding"/>
    <property type="evidence" value="ECO:0007669"/>
    <property type="project" value="UniProtKB-KW"/>
</dbReference>
<gene>
    <name evidence="9" type="ORF">BN2475_1120002</name>
</gene>
<keyword evidence="4" id="KW-0233">DNA recombination</keyword>
<dbReference type="PROSITE" id="PS51736">
    <property type="entry name" value="RECOMBINASES_3"/>
    <property type="match status" value="1"/>
</dbReference>
<dbReference type="Gene3D" id="1.10.10.60">
    <property type="entry name" value="Homeodomain-like"/>
    <property type="match status" value="1"/>
</dbReference>
<sequence length="231" mass="25395">MSSDPSAPRQKMQDSRVNVPGSCKSHNTISPSKPHPARLRRLFRSNYVRVSTQDQDASKQLAQLRAVGCNRVFSEKVFGTRRAHPQLDQVIERLRAGDAIVVTRLDRLARSFRDLLGIVARIHDAGAGLRSLVEPWADTTTSAGGIVLTVFNGIAEFERKLIVERASTGRAAAMARGTKFGRKAVLGSAQVEHIYRLVDEGNTSMRGIANLFGIHRSTLFRLLSRHAANAS</sequence>
<accession>A0A1N7SN23</accession>
<dbReference type="CDD" id="cd03768">
    <property type="entry name" value="SR_ResInv"/>
    <property type="match status" value="1"/>
</dbReference>
<dbReference type="InterPro" id="IPR036162">
    <property type="entry name" value="Resolvase-like_N_sf"/>
</dbReference>
<evidence type="ECO:0000313" key="10">
    <source>
        <dbReference type="Proteomes" id="UP000187012"/>
    </source>
</evidence>
<dbReference type="EMBL" id="CYGX02000112">
    <property type="protein sequence ID" value="SIT48745.1"/>
    <property type="molecule type" value="Genomic_DNA"/>
</dbReference>
<keyword evidence="3" id="KW-0238">DNA-binding</keyword>
<organism evidence="9 10">
    <name type="scientific">Paraburkholderia ribeironis</name>
    <dbReference type="NCBI Taxonomy" id="1247936"/>
    <lineage>
        <taxon>Bacteria</taxon>
        <taxon>Pseudomonadati</taxon>
        <taxon>Pseudomonadota</taxon>
        <taxon>Betaproteobacteria</taxon>
        <taxon>Burkholderiales</taxon>
        <taxon>Burkholderiaceae</taxon>
        <taxon>Paraburkholderia</taxon>
    </lineage>
</organism>
<dbReference type="PANTHER" id="PTHR30461">
    <property type="entry name" value="DNA-INVERTASE FROM LAMBDOID PROPHAGE"/>
    <property type="match status" value="1"/>
</dbReference>